<reference evidence="2" key="2">
    <citation type="submission" date="2022-01" db="EMBL/GenBank/DDBJ databases">
        <authorList>
            <person name="Yamashiro T."/>
            <person name="Shiraishi A."/>
            <person name="Satake H."/>
            <person name="Nakayama K."/>
        </authorList>
    </citation>
    <scope>NUCLEOTIDE SEQUENCE</scope>
</reference>
<dbReference type="Proteomes" id="UP001151760">
    <property type="component" value="Unassembled WGS sequence"/>
</dbReference>
<comment type="caution">
    <text evidence="2">The sequence shown here is derived from an EMBL/GenBank/DDBJ whole genome shotgun (WGS) entry which is preliminary data.</text>
</comment>
<accession>A0ABQ5C756</accession>
<proteinExistence type="predicted"/>
<reference evidence="2" key="1">
    <citation type="journal article" date="2022" name="Int. J. Mol. Sci.">
        <title>Draft Genome of Tanacetum Coccineum: Genomic Comparison of Closely Related Tanacetum-Family Plants.</title>
        <authorList>
            <person name="Yamashiro T."/>
            <person name="Shiraishi A."/>
            <person name="Nakayama K."/>
            <person name="Satake H."/>
        </authorList>
    </citation>
    <scope>NUCLEOTIDE SEQUENCE</scope>
</reference>
<feature type="region of interest" description="Disordered" evidence="1">
    <location>
        <begin position="20"/>
        <end position="39"/>
    </location>
</feature>
<dbReference type="EMBL" id="BQNB010013919">
    <property type="protein sequence ID" value="GJT21823.1"/>
    <property type="molecule type" value="Genomic_DNA"/>
</dbReference>
<evidence type="ECO:0000313" key="3">
    <source>
        <dbReference type="Proteomes" id="UP001151760"/>
    </source>
</evidence>
<organism evidence="2 3">
    <name type="scientific">Tanacetum coccineum</name>
    <dbReference type="NCBI Taxonomy" id="301880"/>
    <lineage>
        <taxon>Eukaryota</taxon>
        <taxon>Viridiplantae</taxon>
        <taxon>Streptophyta</taxon>
        <taxon>Embryophyta</taxon>
        <taxon>Tracheophyta</taxon>
        <taxon>Spermatophyta</taxon>
        <taxon>Magnoliopsida</taxon>
        <taxon>eudicotyledons</taxon>
        <taxon>Gunneridae</taxon>
        <taxon>Pentapetalae</taxon>
        <taxon>asterids</taxon>
        <taxon>campanulids</taxon>
        <taxon>Asterales</taxon>
        <taxon>Asteraceae</taxon>
        <taxon>Asteroideae</taxon>
        <taxon>Anthemideae</taxon>
        <taxon>Anthemidinae</taxon>
        <taxon>Tanacetum</taxon>
    </lineage>
</organism>
<feature type="compositionally biased region" description="Basic and acidic residues" evidence="1">
    <location>
        <begin position="80"/>
        <end position="100"/>
    </location>
</feature>
<evidence type="ECO:0000256" key="1">
    <source>
        <dbReference type="SAM" id="MobiDB-lite"/>
    </source>
</evidence>
<feature type="region of interest" description="Disordered" evidence="1">
    <location>
        <begin position="67"/>
        <end position="100"/>
    </location>
</feature>
<keyword evidence="3" id="KW-1185">Reference proteome</keyword>
<evidence type="ECO:0000313" key="2">
    <source>
        <dbReference type="EMBL" id="GJT21823.1"/>
    </source>
</evidence>
<name>A0ABQ5C756_9ASTR</name>
<protein>
    <submittedName>
        <fullName evidence="2">Uncharacterized protein</fullName>
    </submittedName>
</protein>
<sequence length="163" mass="17836">MSVRPQTPLPLSFDALVGSSVAAPAPPLPPPSPLSPLSSPLPKIPSLPLLLPLPTCRDIIPEADMSPRKRARFAAPSQRVTDHVTSHRHDSKEFHVRHQDAQDDEAVLRASASSLKRHRRYHRTTAIAAEQEATYAQQAWTQSWIISVGCQAEMQSSAAIEAE</sequence>
<gene>
    <name evidence="2" type="ORF">Tco_0891760</name>
</gene>
<feature type="compositionally biased region" description="Pro residues" evidence="1">
    <location>
        <begin position="24"/>
        <end position="34"/>
    </location>
</feature>